<sequence length="85" mass="8973">MDDGPDQDPMVPSSRAIVVPSLLSQRSPNFGSLPVSPPLRGNFRSHSLPATTRKPCTVGVGGHRGRSLRLRHANRGVHGSSGVPV</sequence>
<organism evidence="2 3">
    <name type="scientific">Dendrobium thyrsiflorum</name>
    <name type="common">Pinecone-like raceme dendrobium</name>
    <name type="synonym">Orchid</name>
    <dbReference type="NCBI Taxonomy" id="117978"/>
    <lineage>
        <taxon>Eukaryota</taxon>
        <taxon>Viridiplantae</taxon>
        <taxon>Streptophyta</taxon>
        <taxon>Embryophyta</taxon>
        <taxon>Tracheophyta</taxon>
        <taxon>Spermatophyta</taxon>
        <taxon>Magnoliopsida</taxon>
        <taxon>Liliopsida</taxon>
        <taxon>Asparagales</taxon>
        <taxon>Orchidaceae</taxon>
        <taxon>Epidendroideae</taxon>
        <taxon>Malaxideae</taxon>
        <taxon>Dendrobiinae</taxon>
        <taxon>Dendrobium</taxon>
    </lineage>
</organism>
<dbReference type="AlphaFoldDB" id="A0ABD0TZA9"/>
<keyword evidence="3" id="KW-1185">Reference proteome</keyword>
<comment type="caution">
    <text evidence="2">The sequence shown here is derived from an EMBL/GenBank/DDBJ whole genome shotgun (WGS) entry which is preliminary data.</text>
</comment>
<evidence type="ECO:0000313" key="2">
    <source>
        <dbReference type="EMBL" id="KAL0904873.1"/>
    </source>
</evidence>
<evidence type="ECO:0000256" key="1">
    <source>
        <dbReference type="SAM" id="MobiDB-lite"/>
    </source>
</evidence>
<dbReference type="EMBL" id="JANQDX010000019">
    <property type="protein sequence ID" value="KAL0904873.1"/>
    <property type="molecule type" value="Genomic_DNA"/>
</dbReference>
<evidence type="ECO:0000313" key="3">
    <source>
        <dbReference type="Proteomes" id="UP001552299"/>
    </source>
</evidence>
<gene>
    <name evidence="2" type="ORF">M5K25_027032</name>
</gene>
<feature type="region of interest" description="Disordered" evidence="1">
    <location>
        <begin position="25"/>
        <end position="66"/>
    </location>
</feature>
<name>A0ABD0TZA9_DENTH</name>
<reference evidence="2 3" key="1">
    <citation type="journal article" date="2024" name="Plant Biotechnol. J.">
        <title>Dendrobium thyrsiflorum genome and its molecular insights into genes involved in important horticultural traits.</title>
        <authorList>
            <person name="Chen B."/>
            <person name="Wang J.Y."/>
            <person name="Zheng P.J."/>
            <person name="Li K.L."/>
            <person name="Liang Y.M."/>
            <person name="Chen X.F."/>
            <person name="Zhang C."/>
            <person name="Zhao X."/>
            <person name="He X."/>
            <person name="Zhang G.Q."/>
            <person name="Liu Z.J."/>
            <person name="Xu Q."/>
        </authorList>
    </citation>
    <scope>NUCLEOTIDE SEQUENCE [LARGE SCALE GENOMIC DNA]</scope>
    <source>
        <strain evidence="2">GZMU011</strain>
    </source>
</reference>
<accession>A0ABD0TZA9</accession>
<proteinExistence type="predicted"/>
<protein>
    <submittedName>
        <fullName evidence="2">Uncharacterized protein</fullName>
    </submittedName>
</protein>
<dbReference type="Proteomes" id="UP001552299">
    <property type="component" value="Unassembled WGS sequence"/>
</dbReference>